<keyword evidence="5 7" id="KW-0472">Membrane</keyword>
<evidence type="ECO:0000256" key="2">
    <source>
        <dbReference type="ARBA" id="ARBA00022448"/>
    </source>
</evidence>
<dbReference type="InterPro" id="IPR023997">
    <property type="entry name" value="TonB-dep_OMP_SusC/RagA_CS"/>
</dbReference>
<keyword evidence="11" id="KW-1185">Reference proteome</keyword>
<keyword evidence="8" id="KW-0732">Signal</keyword>
<keyword evidence="6 7" id="KW-0998">Cell outer membrane</keyword>
<comment type="subcellular location">
    <subcellularLocation>
        <location evidence="1 7">Cell outer membrane</location>
        <topology evidence="1 7">Multi-pass membrane protein</topology>
    </subcellularLocation>
</comment>
<evidence type="ECO:0000313" key="10">
    <source>
        <dbReference type="EMBL" id="SMD32775.1"/>
    </source>
</evidence>
<dbReference type="InterPro" id="IPR036942">
    <property type="entry name" value="Beta-barrel_TonB_sf"/>
</dbReference>
<comment type="similarity">
    <text evidence="7">Belongs to the TonB-dependent receptor family.</text>
</comment>
<dbReference type="EMBL" id="FWYF01000001">
    <property type="protein sequence ID" value="SMD32775.1"/>
    <property type="molecule type" value="Genomic_DNA"/>
</dbReference>
<dbReference type="Gene3D" id="2.60.40.1120">
    <property type="entry name" value="Carboxypeptidase-like, regulatory domain"/>
    <property type="match status" value="1"/>
</dbReference>
<feature type="chain" id="PRO_5012664424" evidence="8">
    <location>
        <begin position="26"/>
        <end position="988"/>
    </location>
</feature>
<dbReference type="Pfam" id="PF07715">
    <property type="entry name" value="Plug"/>
    <property type="match status" value="1"/>
</dbReference>
<dbReference type="NCBIfam" id="TIGR04056">
    <property type="entry name" value="OMP_RagA_SusC"/>
    <property type="match status" value="1"/>
</dbReference>
<dbReference type="STRING" id="692418.SAMN04488029_1126"/>
<reference evidence="10 11" key="1">
    <citation type="submission" date="2017-04" db="EMBL/GenBank/DDBJ databases">
        <authorList>
            <person name="Afonso C.L."/>
            <person name="Miller P.J."/>
            <person name="Scott M.A."/>
            <person name="Spackman E."/>
            <person name="Goraichik I."/>
            <person name="Dimitrov K.M."/>
            <person name="Suarez D.L."/>
            <person name="Swayne D.E."/>
        </authorList>
    </citation>
    <scope>NUCLEOTIDE SEQUENCE [LARGE SCALE GENOMIC DNA]</scope>
    <source>
        <strain evidence="10 11">DSM 26133</strain>
    </source>
</reference>
<keyword evidence="2 7" id="KW-0813">Transport</keyword>
<dbReference type="AlphaFoldDB" id="A0A1W2G7W9"/>
<dbReference type="InterPro" id="IPR008969">
    <property type="entry name" value="CarboxyPept-like_regulatory"/>
</dbReference>
<dbReference type="RefSeq" id="WP_176214680.1">
    <property type="nucleotide sequence ID" value="NZ_FWYF01000001.1"/>
</dbReference>
<dbReference type="Pfam" id="PF13715">
    <property type="entry name" value="CarbopepD_reg_2"/>
    <property type="match status" value="1"/>
</dbReference>
<dbReference type="PROSITE" id="PS52016">
    <property type="entry name" value="TONB_DEPENDENT_REC_3"/>
    <property type="match status" value="1"/>
</dbReference>
<dbReference type="InterPro" id="IPR023996">
    <property type="entry name" value="TonB-dep_OMP_SusC/RagA"/>
</dbReference>
<evidence type="ECO:0000259" key="9">
    <source>
        <dbReference type="Pfam" id="PF07715"/>
    </source>
</evidence>
<dbReference type="InterPro" id="IPR037066">
    <property type="entry name" value="Plug_dom_sf"/>
</dbReference>
<evidence type="ECO:0000256" key="1">
    <source>
        <dbReference type="ARBA" id="ARBA00004571"/>
    </source>
</evidence>
<dbReference type="Gene3D" id="2.170.130.10">
    <property type="entry name" value="TonB-dependent receptor, plug domain"/>
    <property type="match status" value="1"/>
</dbReference>
<evidence type="ECO:0000256" key="5">
    <source>
        <dbReference type="ARBA" id="ARBA00023136"/>
    </source>
</evidence>
<keyword evidence="3 7" id="KW-1134">Transmembrane beta strand</keyword>
<dbReference type="FunFam" id="2.170.130.10:FF:000008">
    <property type="entry name" value="SusC/RagA family TonB-linked outer membrane protein"/>
    <property type="match status" value="1"/>
</dbReference>
<feature type="signal peptide" evidence="8">
    <location>
        <begin position="1"/>
        <end position="25"/>
    </location>
</feature>
<dbReference type="SUPFAM" id="SSF49464">
    <property type="entry name" value="Carboxypeptidase regulatory domain-like"/>
    <property type="match status" value="1"/>
</dbReference>
<dbReference type="Gene3D" id="2.40.170.20">
    <property type="entry name" value="TonB-dependent receptor, beta-barrel domain"/>
    <property type="match status" value="1"/>
</dbReference>
<proteinExistence type="inferred from homology"/>
<keyword evidence="4 7" id="KW-0812">Transmembrane</keyword>
<protein>
    <submittedName>
        <fullName evidence="10">Iron complex outermembrane recepter protein</fullName>
    </submittedName>
</protein>
<gene>
    <name evidence="10" type="ORF">SAMN04488029_1126</name>
</gene>
<dbReference type="Proteomes" id="UP000192472">
    <property type="component" value="Unassembled WGS sequence"/>
</dbReference>
<sequence>MRDKFTLNELLLVALLMLVFFSAQAQEKSVSGQVTGEQGETLPGVSILVEGTTSGTVTDFEGKYSLSLIEGQNILVFSSLGYKSQTIEIGSRTVINLAMEEDIEQLEEIVVIGYGTQQKKDITGAMTALGEESFNKGVVSNPLEMIQGRATGVQITQSSGAPGAAISVKIRGNGSIRSSNDPLYVVDGVPLSGADVSPAGTTAGDLGGTQAKNPLNFLNPNDIESIDILKDASATAIYGSRGANGVVMITTKRGKAGSASINYSGYASLSQVRKKIDVLSAKDWRSARTQLAAQTGNLSYLEHDYGASTDWQDQIFRPAISQNHGVSISGGSQAGNYRASVGYMDQQGIIESSSMKRISARINLNQTLIEDRLNVGLNLTVSNIKDRNAPIGDGGGFGGDVIYNALTANPTWPVKNNDGSYYQFSDTERNPTAMIDLINDRTKTDRVLGNITTDFKIIEGLNFHVNLGVDKTTSDRAINFDKELLFMLKGYGEIRHNESINYLMEDYLQYDKIIGDHQFSIMGGYSYQYFETSWHSMVAQGFVTSATLPTDNIGSTDGSIIPSVYSGGTLSELQSFYGRANYNYKDKYLATASIRMDGSSRFGPDNRYGYFPSAALGWRMSEEGFLAGNGVINNLKLRVGYGETGNQEIPDYIYDLIYEKDNTTGGVIIKQVKNGEIQWESTRQINVGLDFGLWGDRISGTLDYFNRKTTDLLYYTPLPDPTIVPFGWQNIDAVLINKGIEASVSVNWLKSSAWDWSTTVNFTMIDNIMEDFTADNILTGQLNGPGLTATPVQVLENGYPSQTFKLREFLGYDSEGISIYANDGELAYVGNPYSDFDFSINNAVKYKAFDFSIFIDAKKGNLVYNNTANALFNKSSLGQAKNITYDELNAPRSLSDAGTPSTKYLEDASFIRLSNVTFGWNIPNEKITWMNSPRVYVTGQNLFVITDYSGYDPEVNTNKALEGIPSAGIDYTSYPRPTTLLIGFSVNF</sequence>
<evidence type="ECO:0000256" key="3">
    <source>
        <dbReference type="ARBA" id="ARBA00022452"/>
    </source>
</evidence>
<dbReference type="InterPro" id="IPR012910">
    <property type="entry name" value="Plug_dom"/>
</dbReference>
<evidence type="ECO:0000313" key="11">
    <source>
        <dbReference type="Proteomes" id="UP000192472"/>
    </source>
</evidence>
<evidence type="ECO:0000256" key="4">
    <source>
        <dbReference type="ARBA" id="ARBA00022692"/>
    </source>
</evidence>
<name>A0A1W2G7W9_REIFA</name>
<feature type="domain" description="TonB-dependent receptor plug" evidence="9">
    <location>
        <begin position="119"/>
        <end position="246"/>
    </location>
</feature>
<organism evidence="10 11">
    <name type="scientific">Reichenbachiella faecimaris</name>
    <dbReference type="NCBI Taxonomy" id="692418"/>
    <lineage>
        <taxon>Bacteria</taxon>
        <taxon>Pseudomonadati</taxon>
        <taxon>Bacteroidota</taxon>
        <taxon>Cytophagia</taxon>
        <taxon>Cytophagales</taxon>
        <taxon>Reichenbachiellaceae</taxon>
        <taxon>Reichenbachiella</taxon>
    </lineage>
</organism>
<evidence type="ECO:0000256" key="8">
    <source>
        <dbReference type="SAM" id="SignalP"/>
    </source>
</evidence>
<dbReference type="NCBIfam" id="TIGR04057">
    <property type="entry name" value="SusC_RagA_signa"/>
    <property type="match status" value="1"/>
</dbReference>
<dbReference type="InterPro" id="IPR039426">
    <property type="entry name" value="TonB-dep_rcpt-like"/>
</dbReference>
<dbReference type="SUPFAM" id="SSF56935">
    <property type="entry name" value="Porins"/>
    <property type="match status" value="1"/>
</dbReference>
<evidence type="ECO:0000256" key="6">
    <source>
        <dbReference type="ARBA" id="ARBA00023237"/>
    </source>
</evidence>
<accession>A0A1W2G7W9</accession>
<evidence type="ECO:0000256" key="7">
    <source>
        <dbReference type="PROSITE-ProRule" id="PRU01360"/>
    </source>
</evidence>
<dbReference type="GO" id="GO:0009279">
    <property type="term" value="C:cell outer membrane"/>
    <property type="evidence" value="ECO:0007669"/>
    <property type="project" value="UniProtKB-SubCell"/>
</dbReference>